<dbReference type="InterPro" id="IPR043128">
    <property type="entry name" value="Rev_trsase/Diguanyl_cyclase"/>
</dbReference>
<feature type="domain" description="GGDEF" evidence="5">
    <location>
        <begin position="276"/>
        <end position="411"/>
    </location>
</feature>
<keyword evidence="4" id="KW-1133">Transmembrane helix</keyword>
<evidence type="ECO:0000256" key="3">
    <source>
        <dbReference type="SAM" id="MobiDB-lite"/>
    </source>
</evidence>
<dbReference type="Pfam" id="PF00990">
    <property type="entry name" value="GGDEF"/>
    <property type="match status" value="1"/>
</dbReference>
<protein>
    <recommendedName>
        <fullName evidence="1">diguanylate cyclase</fullName>
        <ecNumber evidence="1">2.7.7.65</ecNumber>
    </recommendedName>
</protein>
<dbReference type="NCBIfam" id="TIGR00254">
    <property type="entry name" value="GGDEF"/>
    <property type="match status" value="1"/>
</dbReference>
<feature type="transmembrane region" description="Helical" evidence="4">
    <location>
        <begin position="111"/>
        <end position="129"/>
    </location>
</feature>
<dbReference type="InterPro" id="IPR000160">
    <property type="entry name" value="GGDEF_dom"/>
</dbReference>
<dbReference type="CDD" id="cd01949">
    <property type="entry name" value="GGDEF"/>
    <property type="match status" value="1"/>
</dbReference>
<evidence type="ECO:0000256" key="4">
    <source>
        <dbReference type="SAM" id="Phobius"/>
    </source>
</evidence>
<organism evidence="6 7">
    <name type="scientific">Cupriavidus plantarum</name>
    <dbReference type="NCBI Taxonomy" id="942865"/>
    <lineage>
        <taxon>Bacteria</taxon>
        <taxon>Pseudomonadati</taxon>
        <taxon>Pseudomonadota</taxon>
        <taxon>Betaproteobacteria</taxon>
        <taxon>Burkholderiales</taxon>
        <taxon>Burkholderiaceae</taxon>
        <taxon>Cupriavidus</taxon>
    </lineage>
</organism>
<gene>
    <name evidence="6" type="ORF">C7419_102700</name>
</gene>
<dbReference type="EC" id="2.7.7.65" evidence="1"/>
<dbReference type="AlphaFoldDB" id="A0A316EUJ7"/>
<dbReference type="GO" id="GO:0052621">
    <property type="term" value="F:diguanylate cyclase activity"/>
    <property type="evidence" value="ECO:0007669"/>
    <property type="project" value="UniProtKB-EC"/>
</dbReference>
<dbReference type="EMBL" id="QGGT01000002">
    <property type="protein sequence ID" value="PWK35422.1"/>
    <property type="molecule type" value="Genomic_DNA"/>
</dbReference>
<evidence type="ECO:0000256" key="1">
    <source>
        <dbReference type="ARBA" id="ARBA00012528"/>
    </source>
</evidence>
<keyword evidence="4" id="KW-0472">Membrane</keyword>
<dbReference type="Proteomes" id="UP000245754">
    <property type="component" value="Unassembled WGS sequence"/>
</dbReference>
<evidence type="ECO:0000259" key="5">
    <source>
        <dbReference type="PROSITE" id="PS50887"/>
    </source>
</evidence>
<dbReference type="InterPro" id="IPR050469">
    <property type="entry name" value="Diguanylate_Cyclase"/>
</dbReference>
<feature type="transmembrane region" description="Helical" evidence="4">
    <location>
        <begin position="168"/>
        <end position="189"/>
    </location>
</feature>
<comment type="caution">
    <text evidence="6">The sequence shown here is derived from an EMBL/GenBank/DDBJ whole genome shotgun (WGS) entry which is preliminary data.</text>
</comment>
<keyword evidence="7" id="KW-1185">Reference proteome</keyword>
<dbReference type="PANTHER" id="PTHR45138:SF9">
    <property type="entry name" value="DIGUANYLATE CYCLASE DGCM-RELATED"/>
    <property type="match status" value="1"/>
</dbReference>
<evidence type="ECO:0000256" key="2">
    <source>
        <dbReference type="ARBA" id="ARBA00034247"/>
    </source>
</evidence>
<dbReference type="InterPro" id="IPR029787">
    <property type="entry name" value="Nucleotide_cyclase"/>
</dbReference>
<feature type="region of interest" description="Disordered" evidence="3">
    <location>
        <begin position="419"/>
        <end position="439"/>
    </location>
</feature>
<dbReference type="Gene3D" id="3.30.70.270">
    <property type="match status" value="1"/>
</dbReference>
<feature type="transmembrane region" description="Helical" evidence="4">
    <location>
        <begin position="209"/>
        <end position="231"/>
    </location>
</feature>
<dbReference type="GO" id="GO:1902201">
    <property type="term" value="P:negative regulation of bacterial-type flagellum-dependent cell motility"/>
    <property type="evidence" value="ECO:0007669"/>
    <property type="project" value="TreeGrafter"/>
</dbReference>
<sequence length="439" mass="46814">MQLAQQTIVVVMMVVFSSTLLMSAGLVVALRASEAGRQWAIGHVVASAAGLMVVACTAGYDLLHPAHPQHGQLPPGALQLSALAAGCYILGRLTIYRGVRTFYGLPQHTVPLRMFGLVVVALLVIATGLNDARLLVHALAYGVLAMMSFSTIVIMLRSERGRTGIGGPVVMMSHLVLLAGQVVALTSFASPVSRDGAAMTPFFMQPSGMTWPLLPMIAAMMAVLLGLFGFCMMATEQIIARNENGARVDALTGLLNRGALDLSAAHLIARWQRDGEALSCLVIDVDHFKQVNDTFGHDAGDGILREIAAALDHSRRASDIAARYGGEEFCILCPHTDEQQATALANRILRKVRAIPLPGRDRHASVSIGVAQLRGAAGTRDVIWRGLFAEADRALYIAKERGRDQFVIASRVAEEEPATSHGADALLPLGEPDPLPISV</sequence>
<dbReference type="GO" id="GO:0043709">
    <property type="term" value="P:cell adhesion involved in single-species biofilm formation"/>
    <property type="evidence" value="ECO:0007669"/>
    <property type="project" value="TreeGrafter"/>
</dbReference>
<dbReference type="GO" id="GO:0005886">
    <property type="term" value="C:plasma membrane"/>
    <property type="evidence" value="ECO:0007669"/>
    <property type="project" value="TreeGrafter"/>
</dbReference>
<dbReference type="PROSITE" id="PS50887">
    <property type="entry name" value="GGDEF"/>
    <property type="match status" value="1"/>
</dbReference>
<feature type="transmembrane region" description="Helical" evidence="4">
    <location>
        <begin position="135"/>
        <end position="156"/>
    </location>
</feature>
<reference evidence="6 7" key="1">
    <citation type="submission" date="2018-05" db="EMBL/GenBank/DDBJ databases">
        <title>Genomic Encyclopedia of Type Strains, Phase IV (KMG-V): Genome sequencing to study the core and pangenomes of soil and plant-associated prokaryotes.</title>
        <authorList>
            <person name="Whitman W."/>
        </authorList>
    </citation>
    <scope>NUCLEOTIDE SEQUENCE [LARGE SCALE GENOMIC DNA]</scope>
    <source>
        <strain evidence="6 7">SLV-132</strain>
    </source>
</reference>
<feature type="transmembrane region" description="Helical" evidence="4">
    <location>
        <begin position="80"/>
        <end position="99"/>
    </location>
</feature>
<dbReference type="SMART" id="SM00267">
    <property type="entry name" value="GGDEF"/>
    <property type="match status" value="1"/>
</dbReference>
<accession>A0A316EUJ7</accession>
<feature type="transmembrane region" description="Helical" evidence="4">
    <location>
        <begin position="40"/>
        <end position="60"/>
    </location>
</feature>
<dbReference type="RefSeq" id="WP_109583482.1">
    <property type="nucleotide sequence ID" value="NZ_CAJPUX010000002.1"/>
</dbReference>
<dbReference type="FunFam" id="3.30.70.270:FF:000001">
    <property type="entry name" value="Diguanylate cyclase domain protein"/>
    <property type="match status" value="1"/>
</dbReference>
<evidence type="ECO:0000313" key="7">
    <source>
        <dbReference type="Proteomes" id="UP000245754"/>
    </source>
</evidence>
<evidence type="ECO:0000313" key="6">
    <source>
        <dbReference type="EMBL" id="PWK35422.1"/>
    </source>
</evidence>
<feature type="transmembrane region" description="Helical" evidence="4">
    <location>
        <begin position="6"/>
        <end position="28"/>
    </location>
</feature>
<dbReference type="GeneID" id="98340704"/>
<dbReference type="SUPFAM" id="SSF55073">
    <property type="entry name" value="Nucleotide cyclase"/>
    <property type="match status" value="1"/>
</dbReference>
<name>A0A316EUJ7_9BURK</name>
<proteinExistence type="predicted"/>
<comment type="catalytic activity">
    <reaction evidence="2">
        <text>2 GTP = 3',3'-c-di-GMP + 2 diphosphate</text>
        <dbReference type="Rhea" id="RHEA:24898"/>
        <dbReference type="ChEBI" id="CHEBI:33019"/>
        <dbReference type="ChEBI" id="CHEBI:37565"/>
        <dbReference type="ChEBI" id="CHEBI:58805"/>
        <dbReference type="EC" id="2.7.7.65"/>
    </reaction>
</comment>
<keyword evidence="4" id="KW-0812">Transmembrane</keyword>
<dbReference type="PANTHER" id="PTHR45138">
    <property type="entry name" value="REGULATORY COMPONENTS OF SENSORY TRANSDUCTION SYSTEM"/>
    <property type="match status" value="1"/>
</dbReference>